<dbReference type="InterPro" id="IPR050700">
    <property type="entry name" value="YIM1/Zinc_Alcohol_DH_Fams"/>
</dbReference>
<proteinExistence type="predicted"/>
<sequence length="306" mass="32289">MQLLPFTFRSTPAIPEMDFSGIIVSSSCNLKPGTQVFGSIPLSQHVKMTSGALAEYVVVPQTSVVPKPDSISVEEAAGLGIAGATALQLLKAAGLKTGDSVLVNGASGGIGHLVLQMCCHIVGPTGRVKAVCSSRNAEWVEKLGKNVQVIAYDTNGPVHSYLNKTFAGARFDAVVDAVGVQDIFNNSPTFLKEGRPYVTVGPKASSYTYVGMLGTIGTMAKNMLWPKWLGGTPRPYVQVAAASNPETLRELARMVTEEGLRTNVGSLVHIEDVHKAYEHLLGGHAQGKIVVAMTEQIVAQVGATSM</sequence>
<evidence type="ECO:0000259" key="1">
    <source>
        <dbReference type="SMART" id="SM00829"/>
    </source>
</evidence>
<dbReference type="GeneID" id="67015896"/>
<dbReference type="SMART" id="SM00829">
    <property type="entry name" value="PKS_ER"/>
    <property type="match status" value="1"/>
</dbReference>
<dbReference type="Proteomes" id="UP000676310">
    <property type="component" value="Unassembled WGS sequence"/>
</dbReference>
<dbReference type="Gene3D" id="3.40.50.720">
    <property type="entry name" value="NAD(P)-binding Rossmann-like Domain"/>
    <property type="match status" value="1"/>
</dbReference>
<dbReference type="RefSeq" id="XP_043163954.1">
    <property type="nucleotide sequence ID" value="XM_043308019.1"/>
</dbReference>
<dbReference type="Gene3D" id="3.90.180.10">
    <property type="entry name" value="Medium-chain alcohol dehydrogenases, catalytic domain"/>
    <property type="match status" value="1"/>
</dbReference>
<evidence type="ECO:0000313" key="3">
    <source>
        <dbReference type="Proteomes" id="UP000676310"/>
    </source>
</evidence>
<accession>A0A8J2HSJ7</accession>
<dbReference type="GO" id="GO:0016491">
    <property type="term" value="F:oxidoreductase activity"/>
    <property type="evidence" value="ECO:0007669"/>
    <property type="project" value="InterPro"/>
</dbReference>
<evidence type="ECO:0000313" key="2">
    <source>
        <dbReference type="EMBL" id="CAG5138714.1"/>
    </source>
</evidence>
<organism evidence="2 3">
    <name type="scientific">Alternaria atra</name>
    <dbReference type="NCBI Taxonomy" id="119953"/>
    <lineage>
        <taxon>Eukaryota</taxon>
        <taxon>Fungi</taxon>
        <taxon>Dikarya</taxon>
        <taxon>Ascomycota</taxon>
        <taxon>Pezizomycotina</taxon>
        <taxon>Dothideomycetes</taxon>
        <taxon>Pleosporomycetidae</taxon>
        <taxon>Pleosporales</taxon>
        <taxon>Pleosporineae</taxon>
        <taxon>Pleosporaceae</taxon>
        <taxon>Alternaria</taxon>
        <taxon>Alternaria sect. Ulocladioides</taxon>
    </lineage>
</organism>
<dbReference type="CDD" id="cd08267">
    <property type="entry name" value="MDR1"/>
    <property type="match status" value="1"/>
</dbReference>
<dbReference type="Pfam" id="PF13602">
    <property type="entry name" value="ADH_zinc_N_2"/>
    <property type="match status" value="1"/>
</dbReference>
<dbReference type="PANTHER" id="PTHR11695">
    <property type="entry name" value="ALCOHOL DEHYDROGENASE RELATED"/>
    <property type="match status" value="1"/>
</dbReference>
<dbReference type="SUPFAM" id="SSF51735">
    <property type="entry name" value="NAD(P)-binding Rossmann-fold domains"/>
    <property type="match status" value="1"/>
</dbReference>
<dbReference type="EMBL" id="CAJRGZ010000014">
    <property type="protein sequence ID" value="CAG5138714.1"/>
    <property type="molecule type" value="Genomic_DNA"/>
</dbReference>
<dbReference type="InterPro" id="IPR036291">
    <property type="entry name" value="NAD(P)-bd_dom_sf"/>
</dbReference>
<dbReference type="InterPro" id="IPR011032">
    <property type="entry name" value="GroES-like_sf"/>
</dbReference>
<name>A0A8J2HSJ7_9PLEO</name>
<dbReference type="AlphaFoldDB" id="A0A8J2HSJ7"/>
<dbReference type="PANTHER" id="PTHR11695:SF294">
    <property type="entry name" value="RETICULON-4-INTERACTING PROTEIN 1, MITOCHONDRIAL"/>
    <property type="match status" value="1"/>
</dbReference>
<feature type="domain" description="Enoyl reductase (ER)" evidence="1">
    <location>
        <begin position="1"/>
        <end position="291"/>
    </location>
</feature>
<comment type="caution">
    <text evidence="2">The sequence shown here is derived from an EMBL/GenBank/DDBJ whole genome shotgun (WGS) entry which is preliminary data.</text>
</comment>
<reference evidence="2" key="1">
    <citation type="submission" date="2021-05" db="EMBL/GenBank/DDBJ databases">
        <authorList>
            <person name="Stam R."/>
        </authorList>
    </citation>
    <scope>NUCLEOTIDE SEQUENCE</scope>
    <source>
        <strain evidence="2">CS162</strain>
    </source>
</reference>
<dbReference type="InterPro" id="IPR020843">
    <property type="entry name" value="ER"/>
</dbReference>
<protein>
    <recommendedName>
        <fullName evidence="1">Enoyl reductase (ER) domain-containing protein</fullName>
    </recommendedName>
</protein>
<dbReference type="SUPFAM" id="SSF50129">
    <property type="entry name" value="GroES-like"/>
    <property type="match status" value="1"/>
</dbReference>
<dbReference type="GO" id="GO:0005739">
    <property type="term" value="C:mitochondrion"/>
    <property type="evidence" value="ECO:0007669"/>
    <property type="project" value="TreeGrafter"/>
</dbReference>
<keyword evidence="3" id="KW-1185">Reference proteome</keyword>
<gene>
    <name evidence="2" type="ORF">ALTATR162_LOCUS425</name>
</gene>
<dbReference type="OrthoDB" id="201656at2759"/>